<dbReference type="Proteomes" id="UP001367508">
    <property type="component" value="Unassembled WGS sequence"/>
</dbReference>
<dbReference type="AlphaFoldDB" id="A0AAN9L386"/>
<feature type="region of interest" description="Disordered" evidence="1">
    <location>
        <begin position="1"/>
        <end position="34"/>
    </location>
</feature>
<feature type="region of interest" description="Disordered" evidence="1">
    <location>
        <begin position="945"/>
        <end position="981"/>
    </location>
</feature>
<name>A0AAN9L386_CANGL</name>
<dbReference type="PANTHER" id="PTHR35130">
    <property type="entry name" value="MEDIATOR OF RNA POLYMERASE II TRANSCRIPTION SUBUNIT 16"/>
    <property type="match status" value="1"/>
</dbReference>
<proteinExistence type="predicted"/>
<reference evidence="2 3" key="1">
    <citation type="submission" date="2024-01" db="EMBL/GenBank/DDBJ databases">
        <title>The genomes of 5 underutilized Papilionoideae crops provide insights into root nodulation and disease resistanc.</title>
        <authorList>
            <person name="Jiang F."/>
        </authorList>
    </citation>
    <scope>NUCLEOTIDE SEQUENCE [LARGE SCALE GENOMIC DNA]</scope>
    <source>
        <strain evidence="2">LVBAO_FW01</strain>
        <tissue evidence="2">Leaves</tissue>
    </source>
</reference>
<dbReference type="EMBL" id="JAYMYQ010000005">
    <property type="protein sequence ID" value="KAK7327911.1"/>
    <property type="molecule type" value="Genomic_DNA"/>
</dbReference>
<feature type="compositionally biased region" description="Basic and acidic residues" evidence="1">
    <location>
        <begin position="8"/>
        <end position="18"/>
    </location>
</feature>
<dbReference type="GO" id="GO:0006355">
    <property type="term" value="P:regulation of DNA-templated transcription"/>
    <property type="evidence" value="ECO:0007669"/>
    <property type="project" value="InterPro"/>
</dbReference>
<evidence type="ECO:0000313" key="2">
    <source>
        <dbReference type="EMBL" id="KAK7327911.1"/>
    </source>
</evidence>
<feature type="compositionally biased region" description="Polar residues" evidence="1">
    <location>
        <begin position="795"/>
        <end position="813"/>
    </location>
</feature>
<sequence length="1221" mass="132614">MNQITEEEVSKGSEKNKNEAVNGDEAVEDPMEQDSVVTPATVFCIRLRQPRSNLLHKMSVPEICRNFSAVSWCGKLNAIACASETCARIPSSTSNPPFWIPIHIVIPERPTECAVFNVIADSPRDSVQFIEWSPTCCPRALLIANFHGRVTIWTQPSQGPANIVLDTSCWQRQHEWRQDIAVATKWLSGVSLYRWLSSKPSAPANSRSTLEEKFLSQQCQTSARWPNFLCVCSVFSSGSVQLHWSQWPPQNETPPKWFWTSKGLLGCGPSGIMAGDAIITDSGAMHVAGVPIVNPSTIVVWEVMPGPGNGFQVTPKTSTNNGVPPPLSPPNWTGFAPLAAYLFSWQDYLLSEEKQGKNQTNQNIGDSIPLHCSPVSNFSAYVSPETAAQSAATTTWGSGVTAVAFDPTCGGSVIAVVIVEGQYMSPYDPDEGPSITGWRVQCWESSLQHVVLHPIFGNPSSSMGGQPPMQTVWQTKVDLSIPPTNDFKNHHPPVRMNTDGHKLSECGFDKSKGVNFDPFDLPSDVRTLARIVYSAHGGEIAIAFLRGGVHIFSGPNFAPVDNYQISVGSAIAAPAFSSTSCCSASVWHDTSKDQTILKIIRVLPPAIPTNQVKTNSSNWERAIAERFWWSLLVGVNWWDAVGCTQSAAEDGIVSLNSVIAVLDADFHSLPSAQHRQQYCPSLDRIKCRLLEGANAQEVRAMVLDMQARLLLDMLGKGIESALINPSALVPDPWQVSGETLSNIDPEAVAVEPTLVPCVQAYVDSVLDLASHFITRLRRYASFCRTLASHAVTAGTGNNRNMVASPAQSSATPVTSQGGQNGTTSSSGSTQMQAWVQGAIAKISSTNDGVSNPTPNPPISGPSSFMPISINTGTFPGTPAVRLIGDCHFLHRLCQLLLFCFFFRRTQLPRYVGGVQRTADTNTQKPQPLASAPGKVEEVAKPVSTVVRPDDGQTGRVGQLVPASKGGEEPSPGRSRLGTGNAGQGYTFEEVKVLFLVLMDLCRRTAGLQHPLPVSQVGSNNIQVRLHYIDGNYTVLPEVVEASLGPHMQNMPRPRGADAAGLLLRELELHPPAEEWHRRNMFGGPWSDPDDLDSANDAPKLVSLNPLDSSSLENCDVYYGANGLWPRKRRMSERDAAFGLNTSVGLGAYLGIMGSRRDVVTALWKTGLEGIWYKCIRCLRQTCAFASPASANPPSQNAREIWWISRWAHGCPMCGGTWVRVV</sequence>
<keyword evidence="3" id="KW-1185">Reference proteome</keyword>
<gene>
    <name evidence="2" type="ORF">VNO77_22004</name>
</gene>
<evidence type="ECO:0000313" key="3">
    <source>
        <dbReference type="Proteomes" id="UP001367508"/>
    </source>
</evidence>
<dbReference type="GO" id="GO:0016592">
    <property type="term" value="C:mediator complex"/>
    <property type="evidence" value="ECO:0007669"/>
    <property type="project" value="InterPro"/>
</dbReference>
<dbReference type="InterPro" id="IPR038836">
    <property type="entry name" value="MED16"/>
</dbReference>
<evidence type="ECO:0008006" key="4">
    <source>
        <dbReference type="Google" id="ProtNLM"/>
    </source>
</evidence>
<comment type="caution">
    <text evidence="2">The sequence shown here is derived from an EMBL/GenBank/DDBJ whole genome shotgun (WGS) entry which is preliminary data.</text>
</comment>
<evidence type="ECO:0000256" key="1">
    <source>
        <dbReference type="SAM" id="MobiDB-lite"/>
    </source>
</evidence>
<feature type="compositionally biased region" description="Low complexity" evidence="1">
    <location>
        <begin position="814"/>
        <end position="830"/>
    </location>
</feature>
<organism evidence="2 3">
    <name type="scientific">Canavalia gladiata</name>
    <name type="common">Sword bean</name>
    <name type="synonym">Dolichos gladiatus</name>
    <dbReference type="NCBI Taxonomy" id="3824"/>
    <lineage>
        <taxon>Eukaryota</taxon>
        <taxon>Viridiplantae</taxon>
        <taxon>Streptophyta</taxon>
        <taxon>Embryophyta</taxon>
        <taxon>Tracheophyta</taxon>
        <taxon>Spermatophyta</taxon>
        <taxon>Magnoliopsida</taxon>
        <taxon>eudicotyledons</taxon>
        <taxon>Gunneridae</taxon>
        <taxon>Pentapetalae</taxon>
        <taxon>rosids</taxon>
        <taxon>fabids</taxon>
        <taxon>Fabales</taxon>
        <taxon>Fabaceae</taxon>
        <taxon>Papilionoideae</taxon>
        <taxon>50 kb inversion clade</taxon>
        <taxon>NPAAA clade</taxon>
        <taxon>indigoferoid/millettioid clade</taxon>
        <taxon>Phaseoleae</taxon>
        <taxon>Canavalia</taxon>
    </lineage>
</organism>
<accession>A0AAN9L386</accession>
<protein>
    <recommendedName>
        <fullName evidence="4">Mediator of RNA polymerase II transcription subunit 16</fullName>
    </recommendedName>
</protein>
<dbReference type="PANTHER" id="PTHR35130:SF1">
    <property type="entry name" value="MEDIATOR OF RNA POLYMERASE II TRANSCRIPTION SUBUNIT 16"/>
    <property type="match status" value="1"/>
</dbReference>
<feature type="region of interest" description="Disordered" evidence="1">
    <location>
        <begin position="795"/>
        <end position="830"/>
    </location>
</feature>